<dbReference type="Proteomes" id="UP000321617">
    <property type="component" value="Unassembled WGS sequence"/>
</dbReference>
<organism evidence="2 3">
    <name type="scientific">Stackebrandtia albiflava</name>
    <dbReference type="NCBI Taxonomy" id="406432"/>
    <lineage>
        <taxon>Bacteria</taxon>
        <taxon>Bacillati</taxon>
        <taxon>Actinomycetota</taxon>
        <taxon>Actinomycetes</taxon>
        <taxon>Glycomycetales</taxon>
        <taxon>Glycomycetaceae</taxon>
        <taxon>Stackebrandtia</taxon>
    </lineage>
</organism>
<comment type="caution">
    <text evidence="2">The sequence shown here is derived from an EMBL/GenBank/DDBJ whole genome shotgun (WGS) entry which is preliminary data.</text>
</comment>
<dbReference type="Pfam" id="PF04977">
    <property type="entry name" value="DivIC"/>
    <property type="match status" value="1"/>
</dbReference>
<dbReference type="EMBL" id="VLLL01000006">
    <property type="protein sequence ID" value="TWJ12253.1"/>
    <property type="molecule type" value="Genomic_DNA"/>
</dbReference>
<evidence type="ECO:0000256" key="1">
    <source>
        <dbReference type="SAM" id="MobiDB-lite"/>
    </source>
</evidence>
<dbReference type="InterPro" id="IPR007060">
    <property type="entry name" value="FtsL/DivIC"/>
</dbReference>
<evidence type="ECO:0000313" key="3">
    <source>
        <dbReference type="Proteomes" id="UP000321617"/>
    </source>
</evidence>
<proteinExistence type="predicted"/>
<reference evidence="2 3" key="1">
    <citation type="journal article" date="2013" name="Stand. Genomic Sci.">
        <title>Genomic Encyclopedia of Type Strains, Phase I: The one thousand microbial genomes (KMG-I) project.</title>
        <authorList>
            <person name="Kyrpides N.C."/>
            <person name="Woyke T."/>
            <person name="Eisen J.A."/>
            <person name="Garrity G."/>
            <person name="Lilburn T.G."/>
            <person name="Beck B.J."/>
            <person name="Whitman W.B."/>
            <person name="Hugenholtz P."/>
            <person name="Klenk H.P."/>
        </authorList>
    </citation>
    <scope>NUCLEOTIDE SEQUENCE [LARGE SCALE GENOMIC DNA]</scope>
    <source>
        <strain evidence="2 3">DSM 45044</strain>
    </source>
</reference>
<name>A0A562V331_9ACTN</name>
<sequence length="118" mass="13051">MSGRTAVVALVLSALALSYAYPVRTYLEQRAEINALRDSQSDQADRIAALEAERAKWNDPEYVKAQARDRLLLVEPGEGLIIIIDDPEGAAADAGETPDAEPADPWYDDLWDDFEESE</sequence>
<feature type="compositionally biased region" description="Acidic residues" evidence="1">
    <location>
        <begin position="96"/>
        <end position="118"/>
    </location>
</feature>
<dbReference type="AlphaFoldDB" id="A0A562V331"/>
<gene>
    <name evidence="2" type="ORF">LX16_3009</name>
</gene>
<feature type="region of interest" description="Disordered" evidence="1">
    <location>
        <begin position="87"/>
        <end position="118"/>
    </location>
</feature>
<evidence type="ECO:0000313" key="2">
    <source>
        <dbReference type="EMBL" id="TWJ12253.1"/>
    </source>
</evidence>
<keyword evidence="3" id="KW-1185">Reference proteome</keyword>
<accession>A0A562V331</accession>
<protein>
    <submittedName>
        <fullName evidence="2">Septum formation initiator</fullName>
    </submittedName>
</protein>